<dbReference type="Proteomes" id="UP000016933">
    <property type="component" value="Unassembled WGS sequence"/>
</dbReference>
<dbReference type="HOGENOM" id="CLU_1304828_0_0_1"/>
<accession>M2Y0V6</accession>
<name>M2Y0V6_DOTSN</name>
<protein>
    <recommendedName>
        <fullName evidence="5">Rubisco LSMT substrate-binding domain-containing protein</fullName>
    </recommendedName>
</protein>
<evidence type="ECO:0000313" key="3">
    <source>
        <dbReference type="EMBL" id="EME38939.1"/>
    </source>
</evidence>
<proteinExistence type="predicted"/>
<dbReference type="STRING" id="675120.M2Y0V6"/>
<evidence type="ECO:0000256" key="1">
    <source>
        <dbReference type="SAM" id="Coils"/>
    </source>
</evidence>
<keyword evidence="4" id="KW-1185">Reference proteome</keyword>
<reference evidence="3 4" key="2">
    <citation type="journal article" date="2012" name="PLoS Pathog.">
        <title>Diverse lifestyles and strategies of plant pathogenesis encoded in the genomes of eighteen Dothideomycetes fungi.</title>
        <authorList>
            <person name="Ohm R.A."/>
            <person name="Feau N."/>
            <person name="Henrissat B."/>
            <person name="Schoch C.L."/>
            <person name="Horwitz B.A."/>
            <person name="Barry K.W."/>
            <person name="Condon B.J."/>
            <person name="Copeland A.C."/>
            <person name="Dhillon B."/>
            <person name="Glaser F."/>
            <person name="Hesse C.N."/>
            <person name="Kosti I."/>
            <person name="LaButti K."/>
            <person name="Lindquist E.A."/>
            <person name="Lucas S."/>
            <person name="Salamov A.A."/>
            <person name="Bradshaw R.E."/>
            <person name="Ciuffetti L."/>
            <person name="Hamelin R.C."/>
            <person name="Kema G.H.J."/>
            <person name="Lawrence C."/>
            <person name="Scott J.A."/>
            <person name="Spatafora J.W."/>
            <person name="Turgeon B.G."/>
            <person name="de Wit P.J.G.M."/>
            <person name="Zhong S."/>
            <person name="Goodwin S.B."/>
            <person name="Grigoriev I.V."/>
        </authorList>
    </citation>
    <scope>NUCLEOTIDE SEQUENCE [LARGE SCALE GENOMIC DNA]</scope>
    <source>
        <strain evidence="4">NZE10 / CBS 128990</strain>
    </source>
</reference>
<feature type="transmembrane region" description="Helical" evidence="2">
    <location>
        <begin position="12"/>
        <end position="31"/>
    </location>
</feature>
<evidence type="ECO:0008006" key="5">
    <source>
        <dbReference type="Google" id="ProtNLM"/>
    </source>
</evidence>
<feature type="coiled-coil region" evidence="1">
    <location>
        <begin position="163"/>
        <end position="190"/>
    </location>
</feature>
<evidence type="ECO:0000256" key="2">
    <source>
        <dbReference type="SAM" id="Phobius"/>
    </source>
</evidence>
<dbReference type="AlphaFoldDB" id="M2Y0V6"/>
<gene>
    <name evidence="3" type="ORF">DOTSEDRAFT_75593</name>
</gene>
<keyword evidence="2" id="KW-1133">Transmembrane helix</keyword>
<dbReference type="eggNOG" id="KOG1337">
    <property type="taxonomic scope" value="Eukaryota"/>
</dbReference>
<keyword evidence="1" id="KW-0175">Coiled coil</keyword>
<evidence type="ECO:0000313" key="4">
    <source>
        <dbReference type="Proteomes" id="UP000016933"/>
    </source>
</evidence>
<sequence length="211" mass="23924">MVRMICLHHVMVLVVFPLHVSCYFCLASVFLRTSLMTLGKYTIQRGIGEEILATYGAHPNDKLLVHYGFINSSEPGQPTDDDIRLDHIVLSTMPESTREALQDVGFLGGYALLPGTNELCFKTQVAIRAILLTANEWEYFIANGEDLSGDQSAKVRSWLKPRMKEYRKAAASKQEELEKLEVKDEEQEAVRLLKLRWRHIQDAVNAFLAAK</sequence>
<organism evidence="3 4">
    <name type="scientific">Dothistroma septosporum (strain NZE10 / CBS 128990)</name>
    <name type="common">Red band needle blight fungus</name>
    <name type="synonym">Mycosphaerella pini</name>
    <dbReference type="NCBI Taxonomy" id="675120"/>
    <lineage>
        <taxon>Eukaryota</taxon>
        <taxon>Fungi</taxon>
        <taxon>Dikarya</taxon>
        <taxon>Ascomycota</taxon>
        <taxon>Pezizomycotina</taxon>
        <taxon>Dothideomycetes</taxon>
        <taxon>Dothideomycetidae</taxon>
        <taxon>Mycosphaerellales</taxon>
        <taxon>Mycosphaerellaceae</taxon>
        <taxon>Dothistroma</taxon>
    </lineage>
</organism>
<dbReference type="Gene3D" id="3.90.1410.10">
    <property type="entry name" value="set domain protein methyltransferase, domain 1"/>
    <property type="match status" value="1"/>
</dbReference>
<dbReference type="OrthoDB" id="341421at2759"/>
<dbReference type="EMBL" id="KB446546">
    <property type="protein sequence ID" value="EME38939.1"/>
    <property type="molecule type" value="Genomic_DNA"/>
</dbReference>
<keyword evidence="2" id="KW-0472">Membrane</keyword>
<reference evidence="4" key="1">
    <citation type="journal article" date="2012" name="PLoS Genet.">
        <title>The genomes of the fungal plant pathogens Cladosporium fulvum and Dothistroma septosporum reveal adaptation to different hosts and lifestyles but also signatures of common ancestry.</title>
        <authorList>
            <person name="de Wit P.J.G.M."/>
            <person name="van der Burgt A."/>
            <person name="Oekmen B."/>
            <person name="Stergiopoulos I."/>
            <person name="Abd-Elsalam K.A."/>
            <person name="Aerts A.L."/>
            <person name="Bahkali A.H."/>
            <person name="Beenen H.G."/>
            <person name="Chettri P."/>
            <person name="Cox M.P."/>
            <person name="Datema E."/>
            <person name="de Vries R.P."/>
            <person name="Dhillon B."/>
            <person name="Ganley A.R."/>
            <person name="Griffiths S.A."/>
            <person name="Guo Y."/>
            <person name="Hamelin R.C."/>
            <person name="Henrissat B."/>
            <person name="Kabir M.S."/>
            <person name="Jashni M.K."/>
            <person name="Kema G."/>
            <person name="Klaubauf S."/>
            <person name="Lapidus A."/>
            <person name="Levasseur A."/>
            <person name="Lindquist E."/>
            <person name="Mehrabi R."/>
            <person name="Ohm R.A."/>
            <person name="Owen T.J."/>
            <person name="Salamov A."/>
            <person name="Schwelm A."/>
            <person name="Schijlen E."/>
            <person name="Sun H."/>
            <person name="van den Burg H.A."/>
            <person name="van Ham R.C.H.J."/>
            <person name="Zhang S."/>
            <person name="Goodwin S.B."/>
            <person name="Grigoriev I.V."/>
            <person name="Collemare J."/>
            <person name="Bradshaw R.E."/>
        </authorList>
    </citation>
    <scope>NUCLEOTIDE SEQUENCE [LARGE SCALE GENOMIC DNA]</scope>
    <source>
        <strain evidence="4">NZE10 / CBS 128990</strain>
    </source>
</reference>
<keyword evidence="2" id="KW-0812">Transmembrane</keyword>